<reference evidence="9" key="1">
    <citation type="submission" date="2016-11" db="EMBL/GenBank/DDBJ databases">
        <authorList>
            <person name="Varghese N."/>
            <person name="Submissions S."/>
        </authorList>
    </citation>
    <scope>NUCLEOTIDE SEQUENCE [LARGE SCALE GENOMIC DNA]</scope>
    <source>
        <strain evidence="9">DSM 16990</strain>
    </source>
</reference>
<dbReference type="NCBIfam" id="TIGR04085">
    <property type="entry name" value="rSAM_more_4Fe4S"/>
    <property type="match status" value="1"/>
</dbReference>
<dbReference type="GO" id="GO:0016491">
    <property type="term" value="F:oxidoreductase activity"/>
    <property type="evidence" value="ECO:0007669"/>
    <property type="project" value="InterPro"/>
</dbReference>
<evidence type="ECO:0000256" key="5">
    <source>
        <dbReference type="ARBA" id="ARBA00023014"/>
    </source>
</evidence>
<dbReference type="InterPro" id="IPR023885">
    <property type="entry name" value="4Fe4S-binding_SPASM_dom"/>
</dbReference>
<dbReference type="PANTHER" id="PTHR43273">
    <property type="entry name" value="ANAEROBIC SULFATASE-MATURATING ENZYME HOMOLOG ASLB-RELATED"/>
    <property type="match status" value="1"/>
</dbReference>
<evidence type="ECO:0000256" key="2">
    <source>
        <dbReference type="ARBA" id="ARBA00022691"/>
    </source>
</evidence>
<dbReference type="SFLD" id="SFLDS00029">
    <property type="entry name" value="Radical_SAM"/>
    <property type="match status" value="1"/>
</dbReference>
<evidence type="ECO:0000256" key="1">
    <source>
        <dbReference type="ARBA" id="ARBA00001966"/>
    </source>
</evidence>
<keyword evidence="9" id="KW-1185">Reference proteome</keyword>
<dbReference type="EMBL" id="FQUQ01000007">
    <property type="protein sequence ID" value="SHG71616.1"/>
    <property type="molecule type" value="Genomic_DNA"/>
</dbReference>
<comment type="similarity">
    <text evidence="6">Belongs to the radical SAM superfamily. Anaerobic sulfatase-maturating enzyme family.</text>
</comment>
<dbReference type="Pfam" id="PF04055">
    <property type="entry name" value="Radical_SAM"/>
    <property type="match status" value="1"/>
</dbReference>
<organism evidence="8 9">
    <name type="scientific">Pedobacter caeni</name>
    <dbReference type="NCBI Taxonomy" id="288992"/>
    <lineage>
        <taxon>Bacteria</taxon>
        <taxon>Pseudomonadati</taxon>
        <taxon>Bacteroidota</taxon>
        <taxon>Sphingobacteriia</taxon>
        <taxon>Sphingobacteriales</taxon>
        <taxon>Sphingobacteriaceae</taxon>
        <taxon>Pedobacter</taxon>
    </lineage>
</organism>
<keyword evidence="4" id="KW-0408">Iron</keyword>
<dbReference type="InterPro" id="IPR058240">
    <property type="entry name" value="rSAM_sf"/>
</dbReference>
<comment type="cofactor">
    <cofactor evidence="1">
        <name>[4Fe-4S] cluster</name>
        <dbReference type="ChEBI" id="CHEBI:49883"/>
    </cofactor>
</comment>
<evidence type="ECO:0000313" key="9">
    <source>
        <dbReference type="Proteomes" id="UP000184287"/>
    </source>
</evidence>
<dbReference type="InterPro" id="IPR013785">
    <property type="entry name" value="Aldolase_TIM"/>
</dbReference>
<dbReference type="CDD" id="cd01335">
    <property type="entry name" value="Radical_SAM"/>
    <property type="match status" value="1"/>
</dbReference>
<keyword evidence="5" id="KW-0411">Iron-sulfur</keyword>
<dbReference type="GO" id="GO:0046872">
    <property type="term" value="F:metal ion binding"/>
    <property type="evidence" value="ECO:0007669"/>
    <property type="project" value="UniProtKB-KW"/>
</dbReference>
<evidence type="ECO:0000256" key="6">
    <source>
        <dbReference type="ARBA" id="ARBA00023601"/>
    </source>
</evidence>
<name>A0A1M5M323_9SPHI</name>
<dbReference type="PANTHER" id="PTHR43273:SF3">
    <property type="entry name" value="ANAEROBIC SULFATASE-MATURATING ENZYME HOMOLOG ASLB-RELATED"/>
    <property type="match status" value="1"/>
</dbReference>
<dbReference type="OrthoDB" id="9808591at2"/>
<dbReference type="PROSITE" id="PS51918">
    <property type="entry name" value="RADICAL_SAM"/>
    <property type="match status" value="1"/>
</dbReference>
<evidence type="ECO:0000256" key="4">
    <source>
        <dbReference type="ARBA" id="ARBA00023004"/>
    </source>
</evidence>
<dbReference type="RefSeq" id="WP_073236894.1">
    <property type="nucleotide sequence ID" value="NZ_FQUQ01000007.1"/>
</dbReference>
<accession>A0A1M5M323</accession>
<dbReference type="GO" id="GO:0051536">
    <property type="term" value="F:iron-sulfur cluster binding"/>
    <property type="evidence" value="ECO:0007669"/>
    <property type="project" value="UniProtKB-KW"/>
</dbReference>
<dbReference type="UniPathway" id="UPA00782"/>
<dbReference type="Gene3D" id="3.20.20.70">
    <property type="entry name" value="Aldolase class I"/>
    <property type="match status" value="1"/>
</dbReference>
<protein>
    <recommendedName>
        <fullName evidence="7">Radical SAM core domain-containing protein</fullName>
    </recommendedName>
</protein>
<evidence type="ECO:0000313" key="8">
    <source>
        <dbReference type="EMBL" id="SHG71616.1"/>
    </source>
</evidence>
<keyword evidence="2" id="KW-0949">S-adenosyl-L-methionine</keyword>
<dbReference type="SFLD" id="SFLDG01067">
    <property type="entry name" value="SPASM/twitch_domain_containing"/>
    <property type="match status" value="1"/>
</dbReference>
<proteinExistence type="inferred from homology"/>
<feature type="domain" description="Radical SAM core" evidence="7">
    <location>
        <begin position="87"/>
        <end position="310"/>
    </location>
</feature>
<dbReference type="SUPFAM" id="SSF102114">
    <property type="entry name" value="Radical SAM enzymes"/>
    <property type="match status" value="1"/>
</dbReference>
<sequence length="430" mass="49981">MKNSLFNHFLLIDNSHILYNTLTNSVLLLEPALVDLYKAAVAENDVDGLGNYHPTFFQKLLEDRYIVTDDANEIEEVREIMNRVDADEFRYHLVINPTMNCNFKCWYCYESHIKDSKMDLSTINNIVKHLDQVLSANSKINEVIISWFGGEPLLYFEKVMLPIYKEIDLLKEKYKVTVSSNITTNGFLIKENMIAEFKKYDLNDFQITLDGNRFLHDTVRFVSKSRGSYDDIVHNMKLLARNEFRVIVRINYTKTNLPDIEEIYEDFQDLTDADKRFLTFNLHKVWQEEDQTLNDRADEVVSFFRTKGLKGGNAYVPDTLQNSCYADRSNHATVNYDGKVFKCTARDFSDTNSEGVINEDGEIVWNHKYHDRMSIKLKNKPCHTCNILPLCNGGCSQAAIEANGEDYCVFDFDQKVKDDIVYRKVKNILL</sequence>
<gene>
    <name evidence="8" type="ORF">SAMN04488522_10746</name>
</gene>
<evidence type="ECO:0000256" key="3">
    <source>
        <dbReference type="ARBA" id="ARBA00022723"/>
    </source>
</evidence>
<dbReference type="STRING" id="288992.SAMN04488522_10746"/>
<keyword evidence="3" id="KW-0479">Metal-binding</keyword>
<dbReference type="AlphaFoldDB" id="A0A1M5M323"/>
<evidence type="ECO:0000259" key="7">
    <source>
        <dbReference type="PROSITE" id="PS51918"/>
    </source>
</evidence>
<dbReference type="InterPro" id="IPR023867">
    <property type="entry name" value="Sulphatase_maturase_rSAM"/>
</dbReference>
<dbReference type="Proteomes" id="UP000184287">
    <property type="component" value="Unassembled WGS sequence"/>
</dbReference>
<dbReference type="InterPro" id="IPR007197">
    <property type="entry name" value="rSAM"/>
</dbReference>